<reference evidence="4" key="1">
    <citation type="submission" date="2015-01" db="EMBL/GenBank/DDBJ databases">
        <title>Transcriptome Assembly of Fopius arisanus.</title>
        <authorList>
            <person name="Geib S."/>
        </authorList>
    </citation>
    <scope>NUCLEOTIDE SEQUENCE</scope>
</reference>
<evidence type="ECO:0000313" key="4">
    <source>
        <dbReference type="EMBL" id="JAG73968.1"/>
    </source>
</evidence>
<organism evidence="4">
    <name type="scientific">Fopius arisanus</name>
    <dbReference type="NCBI Taxonomy" id="64838"/>
    <lineage>
        <taxon>Eukaryota</taxon>
        <taxon>Metazoa</taxon>
        <taxon>Ecdysozoa</taxon>
        <taxon>Arthropoda</taxon>
        <taxon>Hexapoda</taxon>
        <taxon>Insecta</taxon>
        <taxon>Pterygota</taxon>
        <taxon>Neoptera</taxon>
        <taxon>Endopterygota</taxon>
        <taxon>Hymenoptera</taxon>
        <taxon>Apocrita</taxon>
        <taxon>Ichneumonoidea</taxon>
        <taxon>Braconidae</taxon>
        <taxon>Opiinae</taxon>
        <taxon>Fopius</taxon>
    </lineage>
</organism>
<evidence type="ECO:0000256" key="2">
    <source>
        <dbReference type="ARBA" id="ARBA00022679"/>
    </source>
</evidence>
<dbReference type="InterPro" id="IPR027417">
    <property type="entry name" value="P-loop_NTPase"/>
</dbReference>
<keyword evidence="5" id="KW-1185">Reference proteome</keyword>
<evidence type="ECO:0000256" key="1">
    <source>
        <dbReference type="ARBA" id="ARBA00005771"/>
    </source>
</evidence>
<dbReference type="GeneID" id="105273868"/>
<dbReference type="OrthoDB" id="205623at2759"/>
<evidence type="ECO:0000259" key="3">
    <source>
        <dbReference type="Pfam" id="PF00685"/>
    </source>
</evidence>
<dbReference type="RefSeq" id="XP_011314861.1">
    <property type="nucleotide sequence ID" value="XM_011316559.1"/>
</dbReference>
<dbReference type="GO" id="GO:0008146">
    <property type="term" value="F:sulfotransferase activity"/>
    <property type="evidence" value="ECO:0007669"/>
    <property type="project" value="InterPro"/>
</dbReference>
<dbReference type="Gene3D" id="3.40.50.300">
    <property type="entry name" value="P-loop containing nucleotide triphosphate hydrolases"/>
    <property type="match status" value="1"/>
</dbReference>
<dbReference type="InterPro" id="IPR000863">
    <property type="entry name" value="Sulfotransferase_dom"/>
</dbReference>
<reference evidence="6" key="2">
    <citation type="submission" date="2025-04" db="UniProtKB">
        <authorList>
            <consortium name="RefSeq"/>
        </authorList>
    </citation>
    <scope>IDENTIFICATION</scope>
    <source>
        <strain evidence="6">USDA-PBARC FA_bdor</strain>
        <tissue evidence="6">Whole organism</tissue>
    </source>
</reference>
<accession>A0A0C9RBE9</accession>
<name>A0A0C9RBE9_9HYME</name>
<evidence type="ECO:0000313" key="6">
    <source>
        <dbReference type="RefSeq" id="XP_011314861.1"/>
    </source>
</evidence>
<dbReference type="EMBL" id="GBYB01004201">
    <property type="protein sequence ID" value="JAG73968.1"/>
    <property type="molecule type" value="Transcribed_RNA"/>
</dbReference>
<dbReference type="Pfam" id="PF00685">
    <property type="entry name" value="Sulfotransfer_1"/>
    <property type="match status" value="1"/>
</dbReference>
<keyword evidence="2" id="KW-0808">Transferase</keyword>
<dbReference type="SUPFAM" id="SSF52540">
    <property type="entry name" value="P-loop containing nucleoside triphosphate hydrolases"/>
    <property type="match status" value="1"/>
</dbReference>
<dbReference type="PANTHER" id="PTHR11783">
    <property type="entry name" value="SULFOTRANSFERASE SULT"/>
    <property type="match status" value="1"/>
</dbReference>
<feature type="domain" description="Sulfotransferase" evidence="3">
    <location>
        <begin position="46"/>
        <end position="317"/>
    </location>
</feature>
<dbReference type="Proteomes" id="UP000694866">
    <property type="component" value="Unplaced"/>
</dbReference>
<proteinExistence type="inferred from homology"/>
<comment type="similarity">
    <text evidence="1">Belongs to the sulfotransferase 1 family.</text>
</comment>
<dbReference type="KEGG" id="fas:105273868"/>
<protein>
    <submittedName>
        <fullName evidence="4">SULT4A1_0 protein</fullName>
    </submittedName>
    <submittedName>
        <fullName evidence="6">Sulfotransferase 4A1</fullName>
    </submittedName>
</protein>
<evidence type="ECO:0000313" key="5">
    <source>
        <dbReference type="Proteomes" id="UP000694866"/>
    </source>
</evidence>
<accession>A0A9R1UAD2</accession>
<dbReference type="AlphaFoldDB" id="A0A0C9RBE9"/>
<sequence length="326" mass="37738">MSVNPELSNLEKLREVMLACVKENGYVMEPLWKKEGELYRNFQAKPDDVWIMTLPRSGTTVTQEIVYLLMNNFNFETARKFPFFVKVVSINTSLCPHLWTNSYVLLPGKDNPGECEVRKVDASKSSAEVYADLPSPRLFKSHLTFSVINSILESGAKTIYVARNPKDRLVSWWKLLPSMARIPCDVDFATFWRCVRNEQILYEPTWKHIKEGWAQRHNPNVLFLFYEDIRQDLPGAIRKIANFLGKPCSEQQIEDTVRYLDIDSFRQHVFGEDTRPDAEQLRNMFVGKGQIGGYKDVISPKIEKEMDDWIEENLRGTDIAFPGLNC</sequence>
<gene>
    <name evidence="4" type="primary">SULT4A1_0</name>
    <name evidence="6" type="synonym">LOC105273868</name>
    <name evidence="4" type="ORF">g.3245</name>
</gene>